<dbReference type="SUPFAM" id="SSF55874">
    <property type="entry name" value="ATPase domain of HSP90 chaperone/DNA topoisomerase II/histidine kinase"/>
    <property type="match status" value="1"/>
</dbReference>
<name>A0ABN8GUH2_9BACL</name>
<dbReference type="Pfam" id="PF06580">
    <property type="entry name" value="His_kinase"/>
    <property type="match status" value="1"/>
</dbReference>
<dbReference type="InterPro" id="IPR050640">
    <property type="entry name" value="Bact_2-comp_sensor_kinase"/>
</dbReference>
<dbReference type="Gene3D" id="3.30.565.10">
    <property type="entry name" value="Histidine kinase-like ATPase, C-terminal domain"/>
    <property type="match status" value="1"/>
</dbReference>
<evidence type="ECO:0000256" key="15">
    <source>
        <dbReference type="SAM" id="Phobius"/>
    </source>
</evidence>
<dbReference type="SMART" id="SM00387">
    <property type="entry name" value="HATPase_c"/>
    <property type="match status" value="1"/>
</dbReference>
<dbReference type="InterPro" id="IPR003594">
    <property type="entry name" value="HATPase_dom"/>
</dbReference>
<dbReference type="Gene3D" id="6.10.340.10">
    <property type="match status" value="1"/>
</dbReference>
<feature type="region of interest" description="Disordered" evidence="14">
    <location>
        <begin position="591"/>
        <end position="612"/>
    </location>
</feature>
<evidence type="ECO:0000256" key="4">
    <source>
        <dbReference type="ARBA" id="ARBA00022475"/>
    </source>
</evidence>
<dbReference type="InterPro" id="IPR004358">
    <property type="entry name" value="Sig_transdc_His_kin-like_C"/>
</dbReference>
<dbReference type="Pfam" id="PF02518">
    <property type="entry name" value="HATPase_c"/>
    <property type="match status" value="1"/>
</dbReference>
<dbReference type="InterPro" id="IPR003660">
    <property type="entry name" value="HAMP_dom"/>
</dbReference>
<reference evidence="17" key="1">
    <citation type="submission" date="2022-01" db="EMBL/GenBank/DDBJ databases">
        <authorList>
            <person name="Criscuolo A."/>
        </authorList>
    </citation>
    <scope>NUCLEOTIDE SEQUENCE</scope>
    <source>
        <strain evidence="17">CIP111891</strain>
    </source>
</reference>
<keyword evidence="9" id="KW-0418">Kinase</keyword>
<evidence type="ECO:0000256" key="3">
    <source>
        <dbReference type="ARBA" id="ARBA00012438"/>
    </source>
</evidence>
<dbReference type="SUPFAM" id="SSF158472">
    <property type="entry name" value="HAMP domain-like"/>
    <property type="match status" value="1"/>
</dbReference>
<dbReference type="Pfam" id="PF00672">
    <property type="entry name" value="HAMP"/>
    <property type="match status" value="1"/>
</dbReference>
<sequence length="612" mass="68376">MWQKLANWNTLRNQMLAGFIAVMIIVLVCAGAITYNSVSTLLNTKAETQMKQIASQANGRLEAIITQIDTLTLQAVNDVYLQQLFLSSVQGKAPNFSERQSLLKIANHIQAYSGVSNVELYTTDFARMFPLDEQKLTDLVEPNWIEQADKEKGRLVWIGNDPKNPDTVLAIRRINLIDRWFSNGGYLMVRINRSYFDFQSQLPDTGQRELMLLADSSARPIVSEGGALANISGLMHTDSQQVTLEQKRYILVKQLSEQTGWTLMILYPVSDVTDGISVLRWAIIVSGAIGLVLFIILSFLLSSMITRPILRLMRAMRNTRQGVLTPNLTQSYTTELNDLNMTYNQMVDNMNRLIKLVYEKEMIQSRTELQALQAQIDPHFLYNTLEALYWSLQEKEEEELADLVVAMSDLFRYVIGNPNKDVWVNLSEELEHIKRYLSIMSVRFGSRLIWEIDSDERYSHVHIPKLLIQPLVENAILHGLEGKIGVGLITIRVEPSPLEPSSELRVTVRDDGPGMDEQTLQAVLESMERGSAATAADSSSSSSSSPSSSSLGSSTGAAPNTNAPSAKGKGMAISNVQRRLQLYYPSLPETYRGLTITSSPGEGTSVSFDIPI</sequence>
<organism evidence="17 18">
    <name type="scientific">Paenibacillus allorhizoplanae</name>
    <dbReference type="NCBI Taxonomy" id="2905648"/>
    <lineage>
        <taxon>Bacteria</taxon>
        <taxon>Bacillati</taxon>
        <taxon>Bacillota</taxon>
        <taxon>Bacilli</taxon>
        <taxon>Bacillales</taxon>
        <taxon>Paenibacillaceae</taxon>
        <taxon>Paenibacillus</taxon>
    </lineage>
</organism>
<dbReference type="PRINTS" id="PR00344">
    <property type="entry name" value="BCTRLSENSOR"/>
</dbReference>
<dbReference type="CDD" id="cd06225">
    <property type="entry name" value="HAMP"/>
    <property type="match status" value="1"/>
</dbReference>
<accession>A0ABN8GUH2</accession>
<keyword evidence="13 15" id="KW-0472">Membrane</keyword>
<keyword evidence="12" id="KW-0902">Two-component regulatory system</keyword>
<feature type="compositionally biased region" description="Low complexity" evidence="14">
    <location>
        <begin position="531"/>
        <end position="559"/>
    </location>
</feature>
<evidence type="ECO:0000256" key="6">
    <source>
        <dbReference type="ARBA" id="ARBA00022679"/>
    </source>
</evidence>
<dbReference type="InterPro" id="IPR010559">
    <property type="entry name" value="Sig_transdc_His_kin_internal"/>
</dbReference>
<comment type="subcellular location">
    <subcellularLocation>
        <location evidence="2">Cell membrane</location>
        <topology evidence="2">Multi-pass membrane protein</topology>
    </subcellularLocation>
</comment>
<comment type="catalytic activity">
    <reaction evidence="1">
        <text>ATP + protein L-histidine = ADP + protein N-phospho-L-histidine.</text>
        <dbReference type="EC" id="2.7.13.3"/>
    </reaction>
</comment>
<dbReference type="EMBL" id="CAKMMW010000012">
    <property type="protein sequence ID" value="CAH1213750.1"/>
    <property type="molecule type" value="Genomic_DNA"/>
</dbReference>
<keyword evidence="18" id="KW-1185">Reference proteome</keyword>
<evidence type="ECO:0000313" key="18">
    <source>
        <dbReference type="Proteomes" id="UP000838821"/>
    </source>
</evidence>
<evidence type="ECO:0000256" key="8">
    <source>
        <dbReference type="ARBA" id="ARBA00022741"/>
    </source>
</evidence>
<dbReference type="RefSeq" id="WP_236289952.1">
    <property type="nucleotide sequence ID" value="NZ_CAKMMW010000012.1"/>
</dbReference>
<keyword evidence="5" id="KW-0597">Phosphoprotein</keyword>
<evidence type="ECO:0000256" key="13">
    <source>
        <dbReference type="ARBA" id="ARBA00023136"/>
    </source>
</evidence>
<evidence type="ECO:0000256" key="1">
    <source>
        <dbReference type="ARBA" id="ARBA00000085"/>
    </source>
</evidence>
<keyword evidence="7 15" id="KW-0812">Transmembrane</keyword>
<evidence type="ECO:0000256" key="12">
    <source>
        <dbReference type="ARBA" id="ARBA00023012"/>
    </source>
</evidence>
<feature type="region of interest" description="Disordered" evidence="14">
    <location>
        <begin position="528"/>
        <end position="569"/>
    </location>
</feature>
<keyword evidence="4" id="KW-1003">Cell membrane</keyword>
<keyword evidence="11 15" id="KW-1133">Transmembrane helix</keyword>
<evidence type="ECO:0000259" key="16">
    <source>
        <dbReference type="PROSITE" id="PS50885"/>
    </source>
</evidence>
<dbReference type="SMART" id="SM00304">
    <property type="entry name" value="HAMP"/>
    <property type="match status" value="1"/>
</dbReference>
<evidence type="ECO:0000256" key="2">
    <source>
        <dbReference type="ARBA" id="ARBA00004651"/>
    </source>
</evidence>
<evidence type="ECO:0000256" key="7">
    <source>
        <dbReference type="ARBA" id="ARBA00022692"/>
    </source>
</evidence>
<evidence type="ECO:0000256" key="11">
    <source>
        <dbReference type="ARBA" id="ARBA00022989"/>
    </source>
</evidence>
<dbReference type="PANTHER" id="PTHR34220">
    <property type="entry name" value="SENSOR HISTIDINE KINASE YPDA"/>
    <property type="match status" value="1"/>
</dbReference>
<dbReference type="PANTHER" id="PTHR34220:SF11">
    <property type="entry name" value="SENSOR PROTEIN KINASE HPTS"/>
    <property type="match status" value="1"/>
</dbReference>
<proteinExistence type="predicted"/>
<dbReference type="PROSITE" id="PS50885">
    <property type="entry name" value="HAMP"/>
    <property type="match status" value="1"/>
</dbReference>
<keyword evidence="8" id="KW-0547">Nucleotide-binding</keyword>
<evidence type="ECO:0000256" key="14">
    <source>
        <dbReference type="SAM" id="MobiDB-lite"/>
    </source>
</evidence>
<feature type="transmembrane region" description="Helical" evidence="15">
    <location>
        <begin position="281"/>
        <end position="310"/>
    </location>
</feature>
<gene>
    <name evidence="17" type="ORF">PAECIP111891_04022</name>
</gene>
<dbReference type="Proteomes" id="UP000838821">
    <property type="component" value="Unassembled WGS sequence"/>
</dbReference>
<dbReference type="EC" id="2.7.13.3" evidence="3"/>
<feature type="domain" description="HAMP" evidence="16">
    <location>
        <begin position="303"/>
        <end position="355"/>
    </location>
</feature>
<keyword evidence="6" id="KW-0808">Transferase</keyword>
<protein>
    <recommendedName>
        <fullName evidence="3">histidine kinase</fullName>
        <ecNumber evidence="3">2.7.13.3</ecNumber>
    </recommendedName>
</protein>
<keyword evidence="10" id="KW-0067">ATP-binding</keyword>
<evidence type="ECO:0000256" key="9">
    <source>
        <dbReference type="ARBA" id="ARBA00022777"/>
    </source>
</evidence>
<feature type="compositionally biased region" description="Polar residues" evidence="14">
    <location>
        <begin position="595"/>
        <end position="612"/>
    </location>
</feature>
<evidence type="ECO:0000313" key="17">
    <source>
        <dbReference type="EMBL" id="CAH1213750.1"/>
    </source>
</evidence>
<comment type="caution">
    <text evidence="17">The sequence shown here is derived from an EMBL/GenBank/DDBJ whole genome shotgun (WGS) entry which is preliminary data.</text>
</comment>
<dbReference type="InterPro" id="IPR036890">
    <property type="entry name" value="HATPase_C_sf"/>
</dbReference>
<evidence type="ECO:0000256" key="5">
    <source>
        <dbReference type="ARBA" id="ARBA00022553"/>
    </source>
</evidence>
<evidence type="ECO:0000256" key="10">
    <source>
        <dbReference type="ARBA" id="ARBA00022840"/>
    </source>
</evidence>